<dbReference type="GO" id="GO:0007508">
    <property type="term" value="P:larval heart development"/>
    <property type="evidence" value="ECO:0007669"/>
    <property type="project" value="TreeGrafter"/>
</dbReference>
<evidence type="ECO:0000313" key="1">
    <source>
        <dbReference type="EMBL" id="PKU37648.1"/>
    </source>
</evidence>
<dbReference type="OrthoDB" id="416454at2759"/>
<dbReference type="PANTHER" id="PTHR33395:SF22">
    <property type="entry name" value="REVERSE TRANSCRIPTASE DOMAIN-CONTAINING PROTEIN"/>
    <property type="match status" value="1"/>
</dbReference>
<dbReference type="EMBL" id="KZ507051">
    <property type="protein sequence ID" value="PKU37648.1"/>
    <property type="molecule type" value="Genomic_DNA"/>
</dbReference>
<gene>
    <name evidence="1" type="ORF">llap_12051</name>
</gene>
<reference evidence="2" key="1">
    <citation type="submission" date="2017-11" db="EMBL/GenBank/DDBJ databases">
        <authorList>
            <person name="Lima N.C."/>
            <person name="Parody-Merino A.M."/>
            <person name="Battley P.F."/>
            <person name="Fidler A.E."/>
            <person name="Prosdocimi F."/>
        </authorList>
    </citation>
    <scope>NUCLEOTIDE SEQUENCE [LARGE SCALE GENOMIC DNA]</scope>
</reference>
<keyword evidence="2" id="KW-1185">Reference proteome</keyword>
<protein>
    <recommendedName>
        <fullName evidence="3">Rna-directed dna polymerase from mobile element jockey-like</fullName>
    </recommendedName>
</protein>
<dbReference type="PANTHER" id="PTHR33395">
    <property type="entry name" value="TRANSCRIPTASE, PUTATIVE-RELATED-RELATED"/>
    <property type="match status" value="1"/>
</dbReference>
<accession>A0A2I0TV06</accession>
<dbReference type="GO" id="GO:0061343">
    <property type="term" value="P:cell adhesion involved in heart morphogenesis"/>
    <property type="evidence" value="ECO:0007669"/>
    <property type="project" value="TreeGrafter"/>
</dbReference>
<dbReference type="Proteomes" id="UP000233556">
    <property type="component" value="Unassembled WGS sequence"/>
</dbReference>
<proteinExistence type="predicted"/>
<name>A0A2I0TV06_LIMLA</name>
<dbReference type="AlphaFoldDB" id="A0A2I0TV06"/>
<organism evidence="1 2">
    <name type="scientific">Limosa lapponica baueri</name>
    <dbReference type="NCBI Taxonomy" id="1758121"/>
    <lineage>
        <taxon>Eukaryota</taxon>
        <taxon>Metazoa</taxon>
        <taxon>Chordata</taxon>
        <taxon>Craniata</taxon>
        <taxon>Vertebrata</taxon>
        <taxon>Euteleostomi</taxon>
        <taxon>Archelosauria</taxon>
        <taxon>Archosauria</taxon>
        <taxon>Dinosauria</taxon>
        <taxon>Saurischia</taxon>
        <taxon>Theropoda</taxon>
        <taxon>Coelurosauria</taxon>
        <taxon>Aves</taxon>
        <taxon>Neognathae</taxon>
        <taxon>Neoaves</taxon>
        <taxon>Charadriiformes</taxon>
        <taxon>Scolopacidae</taxon>
        <taxon>Limosa</taxon>
    </lineage>
</organism>
<sequence>MGVGSRMKPPVIQREMVRDLLQRLDVHKSMGPGGIHPRVLRELAEVLTKPLSVTYQQSWQTGEVPVDWRLANVTHIYMTGQKDDLGNYRPVSLTSVPGRVMEQIILGQEYFLLG</sequence>
<reference evidence="2" key="2">
    <citation type="submission" date="2017-12" db="EMBL/GenBank/DDBJ databases">
        <title>Genome sequence of the Bar-tailed Godwit (Limosa lapponica baueri).</title>
        <authorList>
            <person name="Lima N.C.B."/>
            <person name="Parody-Merino A.M."/>
            <person name="Battley P.F."/>
            <person name="Fidler A.E."/>
            <person name="Prosdocimi F."/>
        </authorList>
    </citation>
    <scope>NUCLEOTIDE SEQUENCE [LARGE SCALE GENOMIC DNA]</scope>
</reference>
<evidence type="ECO:0000313" key="2">
    <source>
        <dbReference type="Proteomes" id="UP000233556"/>
    </source>
</evidence>
<dbReference type="GO" id="GO:0031012">
    <property type="term" value="C:extracellular matrix"/>
    <property type="evidence" value="ECO:0007669"/>
    <property type="project" value="TreeGrafter"/>
</dbReference>
<evidence type="ECO:0008006" key="3">
    <source>
        <dbReference type="Google" id="ProtNLM"/>
    </source>
</evidence>